<keyword evidence="6 13" id="KW-0863">Zinc-finger</keyword>
<gene>
    <name evidence="16" type="ORF">EC957_006814</name>
</gene>
<keyword evidence="3" id="KW-0813">Transport</keyword>
<protein>
    <recommendedName>
        <fullName evidence="18">MAS20-domain-containing protein</fullName>
    </recommendedName>
</protein>
<comment type="similarity">
    <text evidence="2">Belongs to the Tom20 family.</text>
</comment>
<evidence type="ECO:0000256" key="3">
    <source>
        <dbReference type="ARBA" id="ARBA00022448"/>
    </source>
</evidence>
<dbReference type="EMBL" id="JAAAXW010000031">
    <property type="protein sequence ID" value="KAF9548318.1"/>
    <property type="molecule type" value="Genomic_DNA"/>
</dbReference>
<dbReference type="PROSITE" id="PS50865">
    <property type="entry name" value="ZF_MYND_2"/>
    <property type="match status" value="1"/>
</dbReference>
<proteinExistence type="inferred from homology"/>
<evidence type="ECO:0000313" key="16">
    <source>
        <dbReference type="EMBL" id="KAF9548318.1"/>
    </source>
</evidence>
<accession>A0A9P6FEJ4</accession>
<keyword evidence="12" id="KW-0472">Membrane</keyword>
<keyword evidence="5" id="KW-0479">Metal-binding</keyword>
<keyword evidence="11" id="KW-0496">Mitochondrion</keyword>
<evidence type="ECO:0000256" key="13">
    <source>
        <dbReference type="PROSITE-ProRule" id="PRU00134"/>
    </source>
</evidence>
<comment type="caution">
    <text evidence="16">The sequence shown here is derived from an EMBL/GenBank/DDBJ whole genome shotgun (WGS) entry which is preliminary data.</text>
</comment>
<dbReference type="CDD" id="cd20071">
    <property type="entry name" value="SET_SMYD"/>
    <property type="match status" value="1"/>
</dbReference>
<evidence type="ECO:0000256" key="2">
    <source>
        <dbReference type="ARBA" id="ARBA00005792"/>
    </source>
</evidence>
<keyword evidence="4" id="KW-0812">Transmembrane</keyword>
<dbReference type="SUPFAM" id="SSF47157">
    <property type="entry name" value="Mitochondrial import receptor subunit Tom20"/>
    <property type="match status" value="1"/>
</dbReference>
<dbReference type="PROSITE" id="PS01360">
    <property type="entry name" value="ZF_MYND_1"/>
    <property type="match status" value="1"/>
</dbReference>
<dbReference type="AlphaFoldDB" id="A0A9P6FEJ4"/>
<sequence>MKTTTIVAATVGMLAVATVGYAVYFDSKRQSDPEFKRKLKKDRKRAEKLAKTEAKRLTEESTQDIEEFLASVTEEDFPASMEEREQFCMAQLSAGEELFVKGPENYSKAAICFYKALKVYPAPAELVMVFQKTIPPDVFTVVMGMLSKDVQSKEEKYYTVFPPREMNIKVEEKPDGLDVNGQKVVRRGLVATKGFTKGEVIYTETPVISSLEPSLEGKNFCHYCLKEMIKKEYMVPCTSCSVVVFCSEECRTSAGQEFHEILCTKNLKGGSAPAQALREYSKDSRNIVPGMLAKFLAKMVYDESLNSGAEYNSFDHLERLVYVEKSLGPDEEKEIELLKLALGSSIPGIDQFITEERYLIMKARILHNIYGISSGLGTSLNVKALNTRRCLKSRNQPLPESHRSVRDRPITGAGLYRATSYLMHSCEPNTKIVYSSRDHIVSLVATENIRAGDELQVGYIKNGKLSTEQRRLELFTKYRLQCSCALCEMTD</sequence>
<evidence type="ECO:0000256" key="9">
    <source>
        <dbReference type="ARBA" id="ARBA00022927"/>
    </source>
</evidence>
<keyword evidence="17" id="KW-1185">Reference proteome</keyword>
<keyword evidence="8" id="KW-0862">Zinc</keyword>
<evidence type="ECO:0000256" key="1">
    <source>
        <dbReference type="ARBA" id="ARBA00004572"/>
    </source>
</evidence>
<dbReference type="Pfam" id="PF01753">
    <property type="entry name" value="zf-MYND"/>
    <property type="match status" value="1"/>
</dbReference>
<dbReference type="GO" id="GO:0006605">
    <property type="term" value="P:protein targeting"/>
    <property type="evidence" value="ECO:0007669"/>
    <property type="project" value="InterPro"/>
</dbReference>
<evidence type="ECO:0000256" key="12">
    <source>
        <dbReference type="ARBA" id="ARBA00023136"/>
    </source>
</evidence>
<name>A0A9P6FEJ4_9FUNG</name>
<dbReference type="GO" id="GO:0030943">
    <property type="term" value="F:mitochondrion targeting sequence binding"/>
    <property type="evidence" value="ECO:0007669"/>
    <property type="project" value="TreeGrafter"/>
</dbReference>
<dbReference type="GO" id="GO:0016031">
    <property type="term" value="P:tRNA import into mitochondrion"/>
    <property type="evidence" value="ECO:0007669"/>
    <property type="project" value="TreeGrafter"/>
</dbReference>
<evidence type="ECO:0000256" key="5">
    <source>
        <dbReference type="ARBA" id="ARBA00022723"/>
    </source>
</evidence>
<dbReference type="GO" id="GO:0005742">
    <property type="term" value="C:mitochondrial outer membrane translocase complex"/>
    <property type="evidence" value="ECO:0007669"/>
    <property type="project" value="InterPro"/>
</dbReference>
<evidence type="ECO:0000313" key="17">
    <source>
        <dbReference type="Proteomes" id="UP000723463"/>
    </source>
</evidence>
<dbReference type="GO" id="GO:0006886">
    <property type="term" value="P:intracellular protein transport"/>
    <property type="evidence" value="ECO:0007669"/>
    <property type="project" value="InterPro"/>
</dbReference>
<dbReference type="InterPro" id="IPR002893">
    <property type="entry name" value="Znf_MYND"/>
</dbReference>
<dbReference type="PANTHER" id="PTHR12430">
    <property type="entry name" value="MITOCHONDRIAL IMPORT RECEPTOR SUBUNIT TOM20"/>
    <property type="match status" value="1"/>
</dbReference>
<dbReference type="PANTHER" id="PTHR12430:SF0">
    <property type="entry name" value="TRANSLOCASE OF OUTER MITOCHONDRIAL MEMBRANE 20"/>
    <property type="match status" value="1"/>
</dbReference>
<dbReference type="Pfam" id="PF02064">
    <property type="entry name" value="MAS20"/>
    <property type="match status" value="1"/>
</dbReference>
<dbReference type="GO" id="GO:0008270">
    <property type="term" value="F:zinc ion binding"/>
    <property type="evidence" value="ECO:0007669"/>
    <property type="project" value="UniProtKB-KW"/>
</dbReference>
<feature type="domain" description="SET" evidence="14">
    <location>
        <begin position="168"/>
        <end position="460"/>
    </location>
</feature>
<keyword evidence="10" id="KW-1133">Transmembrane helix</keyword>
<feature type="domain" description="MYND-type" evidence="15">
    <location>
        <begin position="221"/>
        <end position="263"/>
    </location>
</feature>
<keyword evidence="7" id="KW-1000">Mitochondrion outer membrane</keyword>
<dbReference type="InterPro" id="IPR046341">
    <property type="entry name" value="SET_dom_sf"/>
</dbReference>
<comment type="subcellular location">
    <subcellularLocation>
        <location evidence="1">Mitochondrion outer membrane</location>
        <topology evidence="1">Single-pass membrane protein</topology>
    </subcellularLocation>
</comment>
<dbReference type="Gene3D" id="6.10.140.2220">
    <property type="match status" value="1"/>
</dbReference>
<dbReference type="Gene3D" id="1.20.960.10">
    <property type="entry name" value="Mitochondrial outer membrane translocase complex, subunit Tom20 domain"/>
    <property type="match status" value="1"/>
</dbReference>
<dbReference type="InterPro" id="IPR023392">
    <property type="entry name" value="Tom20_dom_sf"/>
</dbReference>
<dbReference type="Gene3D" id="1.10.220.160">
    <property type="match status" value="1"/>
</dbReference>
<organism evidence="16 17">
    <name type="scientific">Mortierella hygrophila</name>
    <dbReference type="NCBI Taxonomy" id="979708"/>
    <lineage>
        <taxon>Eukaryota</taxon>
        <taxon>Fungi</taxon>
        <taxon>Fungi incertae sedis</taxon>
        <taxon>Mucoromycota</taxon>
        <taxon>Mortierellomycotina</taxon>
        <taxon>Mortierellomycetes</taxon>
        <taxon>Mortierellales</taxon>
        <taxon>Mortierellaceae</taxon>
        <taxon>Mortierella</taxon>
    </lineage>
</organism>
<dbReference type="PROSITE" id="PS50280">
    <property type="entry name" value="SET"/>
    <property type="match status" value="1"/>
</dbReference>
<dbReference type="SUPFAM" id="SSF144232">
    <property type="entry name" value="HIT/MYND zinc finger-like"/>
    <property type="match status" value="1"/>
</dbReference>
<evidence type="ECO:0000259" key="15">
    <source>
        <dbReference type="PROSITE" id="PS50865"/>
    </source>
</evidence>
<dbReference type="InterPro" id="IPR001214">
    <property type="entry name" value="SET_dom"/>
</dbReference>
<evidence type="ECO:0000259" key="14">
    <source>
        <dbReference type="PROSITE" id="PS50280"/>
    </source>
</evidence>
<evidence type="ECO:0008006" key="18">
    <source>
        <dbReference type="Google" id="ProtNLM"/>
    </source>
</evidence>
<evidence type="ECO:0000256" key="6">
    <source>
        <dbReference type="ARBA" id="ARBA00022771"/>
    </source>
</evidence>
<evidence type="ECO:0000256" key="8">
    <source>
        <dbReference type="ARBA" id="ARBA00022833"/>
    </source>
</evidence>
<dbReference type="GO" id="GO:0030150">
    <property type="term" value="P:protein import into mitochondrial matrix"/>
    <property type="evidence" value="ECO:0007669"/>
    <property type="project" value="TreeGrafter"/>
</dbReference>
<dbReference type="GO" id="GO:0008320">
    <property type="term" value="F:protein transmembrane transporter activity"/>
    <property type="evidence" value="ECO:0007669"/>
    <property type="project" value="TreeGrafter"/>
</dbReference>
<dbReference type="PRINTS" id="PR00351">
    <property type="entry name" value="OM20RECEPTOR"/>
</dbReference>
<evidence type="ECO:0000256" key="10">
    <source>
        <dbReference type="ARBA" id="ARBA00022989"/>
    </source>
</evidence>
<keyword evidence="9" id="KW-0653">Protein transport</keyword>
<evidence type="ECO:0000256" key="7">
    <source>
        <dbReference type="ARBA" id="ARBA00022787"/>
    </source>
</evidence>
<evidence type="ECO:0000256" key="4">
    <source>
        <dbReference type="ARBA" id="ARBA00022692"/>
    </source>
</evidence>
<reference evidence="16" key="1">
    <citation type="journal article" date="2020" name="Fungal Divers.">
        <title>Resolving the Mortierellaceae phylogeny through synthesis of multi-gene phylogenetics and phylogenomics.</title>
        <authorList>
            <person name="Vandepol N."/>
            <person name="Liber J."/>
            <person name="Desiro A."/>
            <person name="Na H."/>
            <person name="Kennedy M."/>
            <person name="Barry K."/>
            <person name="Grigoriev I.V."/>
            <person name="Miller A.N."/>
            <person name="O'Donnell K."/>
            <person name="Stajich J.E."/>
            <person name="Bonito G."/>
        </authorList>
    </citation>
    <scope>NUCLEOTIDE SEQUENCE</scope>
    <source>
        <strain evidence="16">NRRL 2591</strain>
    </source>
</reference>
<dbReference type="Gene3D" id="2.170.270.10">
    <property type="entry name" value="SET domain"/>
    <property type="match status" value="1"/>
</dbReference>
<dbReference type="Proteomes" id="UP000723463">
    <property type="component" value="Unassembled WGS sequence"/>
</dbReference>
<dbReference type="Pfam" id="PF00856">
    <property type="entry name" value="SET"/>
    <property type="match status" value="1"/>
</dbReference>
<evidence type="ECO:0000256" key="11">
    <source>
        <dbReference type="ARBA" id="ARBA00023128"/>
    </source>
</evidence>
<dbReference type="SUPFAM" id="SSF82199">
    <property type="entry name" value="SET domain"/>
    <property type="match status" value="1"/>
</dbReference>
<dbReference type="InterPro" id="IPR002056">
    <property type="entry name" value="MAS20"/>
</dbReference>